<name>A0ACC5ZVU8_9RHOB</name>
<comment type="caution">
    <text evidence="1">The sequence shown here is derived from an EMBL/GenBank/DDBJ whole genome shotgun (WGS) entry which is preliminary data.</text>
</comment>
<reference evidence="1" key="1">
    <citation type="submission" date="2022-06" db="EMBL/GenBank/DDBJ databases">
        <title>Lutimaribacter sp. EGI FJ00013, a novel bacterium isolated from a salt lake sediment enrichment.</title>
        <authorList>
            <person name="Gao L."/>
            <person name="Fang B.-Z."/>
            <person name="Li W.-J."/>
        </authorList>
    </citation>
    <scope>NUCLEOTIDE SEQUENCE</scope>
    <source>
        <strain evidence="1">EGI FJ00013</strain>
    </source>
</reference>
<keyword evidence="2" id="KW-1185">Reference proteome</keyword>
<dbReference type="EMBL" id="JAMQGO010000002">
    <property type="protein sequence ID" value="MCM2561509.1"/>
    <property type="molecule type" value="Genomic_DNA"/>
</dbReference>
<organism evidence="1 2">
    <name type="scientific">Lutimaribacter degradans</name>
    <dbReference type="NCBI Taxonomy" id="2945989"/>
    <lineage>
        <taxon>Bacteria</taxon>
        <taxon>Pseudomonadati</taxon>
        <taxon>Pseudomonadota</taxon>
        <taxon>Alphaproteobacteria</taxon>
        <taxon>Rhodobacterales</taxon>
        <taxon>Roseobacteraceae</taxon>
        <taxon>Lutimaribacter</taxon>
    </lineage>
</organism>
<dbReference type="Proteomes" id="UP001203036">
    <property type="component" value="Unassembled WGS sequence"/>
</dbReference>
<gene>
    <name evidence="1" type="ORF">M8744_05070</name>
</gene>
<protein>
    <submittedName>
        <fullName evidence="1">Uncharacterized protein</fullName>
    </submittedName>
</protein>
<sequence length="104" mass="10893">MWLLLPLLVVMLAFAPPAAMASALDAPADQARHHMADTADMIACPECDVTGTACAQFCATCQALVDDPAVQFVPMAWSSGAEPRLAPPRLAVQVEVPNPPPRAA</sequence>
<proteinExistence type="predicted"/>
<evidence type="ECO:0000313" key="1">
    <source>
        <dbReference type="EMBL" id="MCM2561509.1"/>
    </source>
</evidence>
<evidence type="ECO:0000313" key="2">
    <source>
        <dbReference type="Proteomes" id="UP001203036"/>
    </source>
</evidence>
<accession>A0ACC5ZVU8</accession>